<dbReference type="EMBL" id="CP063136">
    <property type="protein sequence ID" value="QOU20937.1"/>
    <property type="molecule type" value="Genomic_DNA"/>
</dbReference>
<evidence type="ECO:0000256" key="1">
    <source>
        <dbReference type="SAM" id="MobiDB-lite"/>
    </source>
</evidence>
<dbReference type="GeneID" id="64572576"/>
<feature type="region of interest" description="Disordered" evidence="1">
    <location>
        <begin position="297"/>
        <end position="335"/>
    </location>
</feature>
<reference evidence="2" key="1">
    <citation type="submission" date="2020-10" db="EMBL/GenBank/DDBJ databases">
        <authorList>
            <person name="Palmer J.M."/>
        </authorList>
    </citation>
    <scope>NUCLEOTIDE SEQUENCE</scope>
    <source>
        <strain evidence="2">UCD 2041</strain>
    </source>
</reference>
<feature type="region of interest" description="Disordered" evidence="1">
    <location>
        <begin position="392"/>
        <end position="416"/>
    </location>
</feature>
<gene>
    <name evidence="2" type="ORF">BRETT_000651</name>
</gene>
<feature type="compositionally biased region" description="Low complexity" evidence="1">
    <location>
        <begin position="406"/>
        <end position="416"/>
    </location>
</feature>
<protein>
    <submittedName>
        <fullName evidence="2">Uncharacterized protein</fullName>
    </submittedName>
</protein>
<feature type="region of interest" description="Disordered" evidence="1">
    <location>
        <begin position="57"/>
        <end position="88"/>
    </location>
</feature>
<reference evidence="2" key="2">
    <citation type="journal article" name="BMC Genomics">
        <title>New genome assemblies reveal patterns of domestication and adaptation across Brettanomyces (Dekkera) species.</title>
        <authorList>
            <person name="Roach M.J."/>
            <person name="Borneman A.R."/>
        </authorList>
    </citation>
    <scope>NUCLEOTIDE SEQUENCE</scope>
    <source>
        <strain evidence="2">UCD 2041</strain>
    </source>
</reference>
<name>A0A871R2H5_DEKBR</name>
<feature type="compositionally biased region" description="Low complexity" evidence="1">
    <location>
        <begin position="491"/>
        <end position="502"/>
    </location>
</feature>
<feature type="region of interest" description="Disordered" evidence="1">
    <location>
        <begin position="530"/>
        <end position="623"/>
    </location>
</feature>
<feature type="compositionally biased region" description="Polar residues" evidence="1">
    <location>
        <begin position="535"/>
        <end position="551"/>
    </location>
</feature>
<feature type="region of interest" description="Disordered" evidence="1">
    <location>
        <begin position="482"/>
        <end position="513"/>
    </location>
</feature>
<dbReference type="KEGG" id="bbrx:BRETT_000651"/>
<feature type="compositionally biased region" description="Basic residues" evidence="1">
    <location>
        <begin position="313"/>
        <end position="324"/>
    </location>
</feature>
<sequence length="623" mass="66991">MFSARSADIDSGCNSATSLVVSPSDDITSTISLNSDLDTTHQERKSGLERLHSDLSQSAQHLQRYQQAEQHRSQPPKNETPLSSTPYVSRKCSVSSLIAAPMSNTSSMSSMMQVSAYNGGMGSDREDIPGNCGQQQNNIDISSTFSRDIPNISMTSITSTSAHPKMQNTKLPYLPTGPISIALAASTDGSNSPQVPLTPSITTPKLASSGFLTQVRRNSICSTTSSTTTSMPVAPGPNAKHGRSFFDSPRNSFSKSYSASALRKSRTAATSSMLVALHSIDDPAVVSDSDTASSIVYTAPPLPSATVSSSSSFRRHNEYRKHKSPANSAHSGSNSPQSLFPKLFHFTTSTSTSLPSPQKPVPPLSLEALTEHRNRKASSSTASKQIRTRKWITANSHVTGGPKPRSLSSSSSVPPKLVFKSTSSTMKPKMKAFNRVANDLRFEMFPLDQELEHESLVTSAMKSNRVGYFLHNKVLPLTSTKDASATRLHSTQDSSDSDTSISAEGPPPAQCDNLKRYDIISKANEAWNKHRAVSPSLSTSTVGGHISSMSIVGTRKRRNSVDDSDASTYGGSDDSEHRVNTKRRIVSTRSNAFLADAAEIGNSDSHSIRSKYESGFNDQSPDD</sequence>
<evidence type="ECO:0000313" key="2">
    <source>
        <dbReference type="EMBL" id="QOU20937.1"/>
    </source>
</evidence>
<proteinExistence type="predicted"/>
<dbReference type="OrthoDB" id="3996169at2759"/>
<accession>A0A871R2H5</accession>
<dbReference type="AlphaFoldDB" id="A0A871R2H5"/>
<evidence type="ECO:0000313" key="3">
    <source>
        <dbReference type="Proteomes" id="UP000663131"/>
    </source>
</evidence>
<dbReference type="RefSeq" id="XP_041137430.1">
    <property type="nucleotide sequence ID" value="XM_041279216.1"/>
</dbReference>
<organism evidence="2 3">
    <name type="scientific">Dekkera bruxellensis</name>
    <name type="common">Brettanomyces custersii</name>
    <dbReference type="NCBI Taxonomy" id="5007"/>
    <lineage>
        <taxon>Eukaryota</taxon>
        <taxon>Fungi</taxon>
        <taxon>Dikarya</taxon>
        <taxon>Ascomycota</taxon>
        <taxon>Saccharomycotina</taxon>
        <taxon>Pichiomycetes</taxon>
        <taxon>Pichiales</taxon>
        <taxon>Pichiaceae</taxon>
        <taxon>Brettanomyces</taxon>
    </lineage>
</organism>
<dbReference type="Proteomes" id="UP000663131">
    <property type="component" value="Chromosome 8"/>
</dbReference>
<feature type="compositionally biased region" description="Polar residues" evidence="1">
    <location>
        <begin position="325"/>
        <end position="335"/>
    </location>
</feature>